<name>X6M5F4_RETFI</name>
<dbReference type="Proteomes" id="UP000023152">
    <property type="component" value="Unassembled WGS sequence"/>
</dbReference>
<feature type="non-terminal residue" evidence="3">
    <location>
        <position position="1"/>
    </location>
</feature>
<evidence type="ECO:0000256" key="1">
    <source>
        <dbReference type="SAM" id="MobiDB-lite"/>
    </source>
</evidence>
<feature type="transmembrane region" description="Helical" evidence="2">
    <location>
        <begin position="155"/>
        <end position="173"/>
    </location>
</feature>
<feature type="compositionally biased region" description="Basic residues" evidence="1">
    <location>
        <begin position="214"/>
        <end position="249"/>
    </location>
</feature>
<gene>
    <name evidence="3" type="ORF">RFI_29129</name>
</gene>
<protein>
    <submittedName>
        <fullName evidence="3">Uncharacterized protein</fullName>
    </submittedName>
</protein>
<keyword evidence="2" id="KW-0812">Transmembrane</keyword>
<evidence type="ECO:0000313" key="3">
    <source>
        <dbReference type="EMBL" id="ETO08260.1"/>
    </source>
</evidence>
<dbReference type="EMBL" id="ASPP01025216">
    <property type="protein sequence ID" value="ETO08260.1"/>
    <property type="molecule type" value="Genomic_DNA"/>
</dbReference>
<reference evidence="3 4" key="1">
    <citation type="journal article" date="2013" name="Curr. Biol.">
        <title>The Genome of the Foraminiferan Reticulomyxa filosa.</title>
        <authorList>
            <person name="Glockner G."/>
            <person name="Hulsmann N."/>
            <person name="Schleicher M."/>
            <person name="Noegel A.A."/>
            <person name="Eichinger L."/>
            <person name="Gallinger C."/>
            <person name="Pawlowski J."/>
            <person name="Sierra R."/>
            <person name="Euteneuer U."/>
            <person name="Pillet L."/>
            <person name="Moustafa A."/>
            <person name="Platzer M."/>
            <person name="Groth M."/>
            <person name="Szafranski K."/>
            <person name="Schliwa M."/>
        </authorList>
    </citation>
    <scope>NUCLEOTIDE SEQUENCE [LARGE SCALE GENOMIC DNA]</scope>
</reference>
<evidence type="ECO:0000313" key="4">
    <source>
        <dbReference type="Proteomes" id="UP000023152"/>
    </source>
</evidence>
<comment type="caution">
    <text evidence="3">The sequence shown here is derived from an EMBL/GenBank/DDBJ whole genome shotgun (WGS) entry which is preliminary data.</text>
</comment>
<accession>X6M5F4</accession>
<sequence length="264" mass="32040">VSQFDKKKMIVFSFGCFASVNKRKIMKYGVRPPVSTRRKRGLHISEARLSKKKNDFFIWMMFILKTKKKKNWIWAATRVKKTTCIATAHILHKEKLRGLKPTSIQKKIKEYVFFYFYLELELLAPKQKYGFLFFLSKIKKLFNLCLCVGNKINNVFESFFVYLFFIFYFYLRFRGLMGKKWKSGKVGKIVGKILLKKINKMLEKEKNKIIEKRKKKEKKRLKEKKKEKRLKKEKKKEKRWKKKEKKIVKEKKNSWKNEKKFICA</sequence>
<organism evidence="3 4">
    <name type="scientific">Reticulomyxa filosa</name>
    <dbReference type="NCBI Taxonomy" id="46433"/>
    <lineage>
        <taxon>Eukaryota</taxon>
        <taxon>Sar</taxon>
        <taxon>Rhizaria</taxon>
        <taxon>Retaria</taxon>
        <taxon>Foraminifera</taxon>
        <taxon>Monothalamids</taxon>
        <taxon>Reticulomyxidae</taxon>
        <taxon>Reticulomyxa</taxon>
    </lineage>
</organism>
<proteinExistence type="predicted"/>
<evidence type="ECO:0000256" key="2">
    <source>
        <dbReference type="SAM" id="Phobius"/>
    </source>
</evidence>
<dbReference type="AlphaFoldDB" id="X6M5F4"/>
<keyword evidence="2" id="KW-0472">Membrane</keyword>
<keyword evidence="2" id="KW-1133">Transmembrane helix</keyword>
<feature type="region of interest" description="Disordered" evidence="1">
    <location>
        <begin position="214"/>
        <end position="264"/>
    </location>
</feature>
<keyword evidence="4" id="KW-1185">Reference proteome</keyword>
<feature type="compositionally biased region" description="Basic and acidic residues" evidence="1">
    <location>
        <begin position="250"/>
        <end position="264"/>
    </location>
</feature>